<comment type="caution">
    <text evidence="2">The sequence shown here is derived from an EMBL/GenBank/DDBJ whole genome shotgun (WGS) entry which is preliminary data.</text>
</comment>
<evidence type="ECO:0000313" key="3">
    <source>
        <dbReference type="Proteomes" id="UP000005396"/>
    </source>
</evidence>
<evidence type="ECO:0000313" key="2">
    <source>
        <dbReference type="EMBL" id="EDP18739.1"/>
    </source>
</evidence>
<gene>
    <name evidence="2" type="ORF">CLOBOL_01101</name>
</gene>
<dbReference type="InterPro" id="IPR029058">
    <property type="entry name" value="AB_hydrolase_fold"/>
</dbReference>
<feature type="domain" description="Serine aminopeptidase S33" evidence="1">
    <location>
        <begin position="57"/>
        <end position="292"/>
    </location>
</feature>
<protein>
    <recommendedName>
        <fullName evidence="1">Serine aminopeptidase S33 domain-containing protein</fullName>
    </recommendedName>
</protein>
<dbReference type="eggNOG" id="COG2267">
    <property type="taxonomic scope" value="Bacteria"/>
</dbReference>
<dbReference type="PaxDb" id="411902-CLOBOL_01101"/>
<dbReference type="PANTHER" id="PTHR43689">
    <property type="entry name" value="HYDROLASE"/>
    <property type="match status" value="1"/>
</dbReference>
<dbReference type="AlphaFoldDB" id="A8RK17"/>
<dbReference type="PANTHER" id="PTHR43689:SF8">
    <property type="entry name" value="ALPHA_BETA-HYDROLASES SUPERFAMILY PROTEIN"/>
    <property type="match status" value="1"/>
</dbReference>
<dbReference type="InterPro" id="IPR022742">
    <property type="entry name" value="Hydrolase_4"/>
</dbReference>
<dbReference type="Gene3D" id="3.40.50.1820">
    <property type="entry name" value="alpha/beta hydrolase"/>
    <property type="match status" value="1"/>
</dbReference>
<dbReference type="Pfam" id="PF12146">
    <property type="entry name" value="Hydrolase_4"/>
    <property type="match status" value="1"/>
</dbReference>
<organism evidence="2 3">
    <name type="scientific">Enterocloster bolteae (strain ATCC BAA-613 / DSM 15670 / CCUG 46953 / JCM 12243 / WAL 16351)</name>
    <name type="common">Clostridium bolteae</name>
    <dbReference type="NCBI Taxonomy" id="411902"/>
    <lineage>
        <taxon>Bacteria</taxon>
        <taxon>Bacillati</taxon>
        <taxon>Bacillota</taxon>
        <taxon>Clostridia</taxon>
        <taxon>Lachnospirales</taxon>
        <taxon>Lachnospiraceae</taxon>
        <taxon>Enterocloster</taxon>
    </lineage>
</organism>
<accession>A8RK17</accession>
<reference evidence="2 3" key="2">
    <citation type="submission" date="2007-09" db="EMBL/GenBank/DDBJ databases">
        <title>Draft genome sequence of Clostridium bolteae (ATCC BAA-613).</title>
        <authorList>
            <person name="Sudarsanam P."/>
            <person name="Ley R."/>
            <person name="Guruge J."/>
            <person name="Turnbaugh P.J."/>
            <person name="Mahowald M."/>
            <person name="Liep D."/>
            <person name="Gordon J."/>
        </authorList>
    </citation>
    <scope>NUCLEOTIDE SEQUENCE [LARGE SCALE GENOMIC DNA]</scope>
    <source>
        <strain evidence="3">ATCC BAA-613 / DSM 15670 / CCUG 46953 / JCM 12243 / WAL 16351</strain>
    </source>
</reference>
<proteinExistence type="predicted"/>
<sequence>MTQSGGTHMYYGKDGYWKKVQEYLPEENRLTGVWRPDEYFVGIGRFGIHIDHYRVKEAKARVILFHGVGGNGRLLSLIAVPLMKQGYEVICPDLPLYGMTEYYGKVVYQDWVDCAAEIVMYYQAREIRPTFLFGLSAGGILAYQTASGLPEIQGVIATCLLDQREPLVRKNVVSSGWMAEHGLRLISKVSAWLGFIKVPIKWVGNMKAIVNNEELAEVLMRDRRSSGAKVPVAFLHTLLNPHIHPEPERFSRCPVLLVLPENDRWTDASLSRIFYDRLNCSKDMKLLKGAGHFPIEKEGLMHLEQYCMEFLEECLAQRLVSNCQ</sequence>
<dbReference type="HOGENOM" id="CLU_076356_0_0_9"/>
<dbReference type="Proteomes" id="UP000005396">
    <property type="component" value="Unassembled WGS sequence"/>
</dbReference>
<dbReference type="EMBL" id="ABCC02000011">
    <property type="protein sequence ID" value="EDP18739.1"/>
    <property type="molecule type" value="Genomic_DNA"/>
</dbReference>
<reference evidence="2 3" key="1">
    <citation type="submission" date="2007-08" db="EMBL/GenBank/DDBJ databases">
        <authorList>
            <person name="Fulton L."/>
            <person name="Clifton S."/>
            <person name="Fulton B."/>
            <person name="Xu J."/>
            <person name="Minx P."/>
            <person name="Pepin K.H."/>
            <person name="Johnson M."/>
            <person name="Thiruvilangam P."/>
            <person name="Bhonagiri V."/>
            <person name="Nash W.E."/>
            <person name="Mardis E.R."/>
            <person name="Wilson R.K."/>
        </authorList>
    </citation>
    <scope>NUCLEOTIDE SEQUENCE [LARGE SCALE GENOMIC DNA]</scope>
    <source>
        <strain evidence="3">ATCC BAA-613 / DSM 15670 / CCUG 46953 / JCM 12243 / WAL 16351</strain>
    </source>
</reference>
<evidence type="ECO:0000259" key="1">
    <source>
        <dbReference type="Pfam" id="PF12146"/>
    </source>
</evidence>
<name>A8RK17_ENTBW</name>
<dbReference type="SUPFAM" id="SSF53474">
    <property type="entry name" value="alpha/beta-Hydrolases"/>
    <property type="match status" value="1"/>
</dbReference>